<dbReference type="OrthoDB" id="8607086at2"/>
<dbReference type="RefSeq" id="WP_002641998.1">
    <property type="nucleotide sequence ID" value="NZ_CP019448.1"/>
</dbReference>
<sequence>MRHHLISIAILSVLLAACGDTTKREFKAASSPAAPKAASAVTVPTTPSIAASASATTIIATASGIATWSASAPAASQPPVAASTPNGVITYATPSNRALIITADLTFRTSDVRKTTVEIEQLVAKYDGFVVSNQTRSNIINRYQTEQPDGMLLNLDYFASETDLTVRIPSQNTQAFLHALQPHIQLLEQQNFIAENVAASLQRQLLTAQREQQRAQDLQKIQGAAPRTAAVGDRQQAIDAQYQIRAQEDEAKVQQTQLQDKIQYATISLHFRQPEQFSKDVTPNPNAVAARYQLHFWQGVQQSLASSWRTILSIILFILKIWYIWAAVGVGYWAWRRHQKNAWLKPQNAPTESAKSNEETTEYPEFEVQEWIAEQEDNLGRKKSFKSNKIK</sequence>
<feature type="domain" description="DUF4349" evidence="3">
    <location>
        <begin position="97"/>
        <end position="336"/>
    </location>
</feature>
<organism evidence="4 5">
    <name type="scientific">Simonsiella muelleri ATCC 29453</name>
    <dbReference type="NCBI Taxonomy" id="641147"/>
    <lineage>
        <taxon>Bacteria</taxon>
        <taxon>Pseudomonadati</taxon>
        <taxon>Pseudomonadota</taxon>
        <taxon>Betaproteobacteria</taxon>
        <taxon>Neisseriales</taxon>
        <taxon>Neisseriaceae</taxon>
        <taxon>Simonsiella</taxon>
    </lineage>
</organism>
<keyword evidence="1" id="KW-0175">Coiled coil</keyword>
<keyword evidence="5" id="KW-1185">Reference proteome</keyword>
<dbReference type="KEGG" id="smur:BWP33_05415"/>
<accession>V9HMG7</accession>
<evidence type="ECO:0000256" key="2">
    <source>
        <dbReference type="SAM" id="Phobius"/>
    </source>
</evidence>
<keyword evidence="2" id="KW-0472">Membrane</keyword>
<proteinExistence type="predicted"/>
<dbReference type="AlphaFoldDB" id="V9HMG7"/>
<evidence type="ECO:0000313" key="4">
    <source>
        <dbReference type="EMBL" id="EFG31189.1"/>
    </source>
</evidence>
<dbReference type="InterPro" id="IPR025645">
    <property type="entry name" value="DUF4349"/>
</dbReference>
<evidence type="ECO:0000256" key="1">
    <source>
        <dbReference type="SAM" id="Coils"/>
    </source>
</evidence>
<gene>
    <name evidence="4" type="ORF">HMPREF9021_01021</name>
</gene>
<dbReference type="Proteomes" id="UP000017813">
    <property type="component" value="Unassembled WGS sequence"/>
</dbReference>
<reference evidence="4 5" key="1">
    <citation type="submission" date="2010-03" db="EMBL/GenBank/DDBJ databases">
        <authorList>
            <consortium name="The Broad Institute Genome Sequencing Platform"/>
            <person name="Ward D."/>
            <person name="Earl A."/>
            <person name="Feldgarden M."/>
            <person name="Gevers D."/>
            <person name="Young S."/>
            <person name="Zeng Q."/>
            <person name="Koehrsen M."/>
            <person name="Alvarado L."/>
            <person name="Berlin A.M."/>
            <person name="Borenstein D."/>
            <person name="Chapman S.B."/>
            <person name="Chen Z."/>
            <person name="Engels R."/>
            <person name="Freedman E."/>
            <person name="Gellesch M."/>
            <person name="Goldberg J."/>
            <person name="Griggs A."/>
            <person name="Gujja S."/>
            <person name="Heilman E.R."/>
            <person name="Heiman D.I."/>
            <person name="Hepburn T.A."/>
            <person name="Howarth C."/>
            <person name="Jen D."/>
            <person name="Larson L."/>
            <person name="Mehta T."/>
            <person name="Park D."/>
            <person name="Pearson M."/>
            <person name="Richards J."/>
            <person name="Roberts A."/>
            <person name="Saif S."/>
            <person name="Shea T.D."/>
            <person name="Shenoy N."/>
            <person name="Sisk P."/>
            <person name="Stolte C."/>
            <person name="Sykes S.N."/>
            <person name="Walk T."/>
            <person name="White J."/>
            <person name="Yandava C."/>
            <person name="Izard J."/>
            <person name="Baranova O.V."/>
            <person name="Blanton J.M."/>
            <person name="Tanner A.C."/>
            <person name="Dewhirst F."/>
            <person name="Haas B."/>
            <person name="Nusbaum C."/>
            <person name="Birren B."/>
        </authorList>
    </citation>
    <scope>NUCLEOTIDE SEQUENCE [LARGE SCALE GENOMIC DNA]</scope>
    <source>
        <strain evidence="4 5">ATCC 29453</strain>
    </source>
</reference>
<evidence type="ECO:0000313" key="5">
    <source>
        <dbReference type="Proteomes" id="UP000017813"/>
    </source>
</evidence>
<dbReference type="EMBL" id="ADCY02000034">
    <property type="protein sequence ID" value="EFG31189.1"/>
    <property type="molecule type" value="Genomic_DNA"/>
</dbReference>
<name>V9HMG7_9NEIS</name>
<protein>
    <recommendedName>
        <fullName evidence="3">DUF4349 domain-containing protein</fullName>
    </recommendedName>
</protein>
<dbReference type="PROSITE" id="PS51257">
    <property type="entry name" value="PROKAR_LIPOPROTEIN"/>
    <property type="match status" value="1"/>
</dbReference>
<feature type="transmembrane region" description="Helical" evidence="2">
    <location>
        <begin position="311"/>
        <end position="335"/>
    </location>
</feature>
<dbReference type="eggNOG" id="ENOG502ZCH8">
    <property type="taxonomic scope" value="Bacteria"/>
</dbReference>
<comment type="caution">
    <text evidence="4">The sequence shown here is derived from an EMBL/GenBank/DDBJ whole genome shotgun (WGS) entry which is preliminary data.</text>
</comment>
<reference evidence="4 5" key="2">
    <citation type="submission" date="2011-10" db="EMBL/GenBank/DDBJ databases">
        <title>The Genome Sequence of Simonsiella muelleri ATCC 29453.</title>
        <authorList>
            <consortium name="The Broad Institute Genome Sequencing Platform"/>
            <consortium name="The Broad Institute Genome Sequencing Center for Infectious Disease"/>
            <person name="Earl A."/>
            <person name="Ward D."/>
            <person name="Feldgarden M."/>
            <person name="Gevers D."/>
            <person name="Izard J."/>
            <person name="Baranova O.V."/>
            <person name="Blanton J.M."/>
            <person name="Tanner A.C."/>
            <person name="Dewhirst F."/>
            <person name="Young S.K."/>
            <person name="Zeng Q."/>
            <person name="Gargeya S."/>
            <person name="Fitzgerald M."/>
            <person name="Haas B."/>
            <person name="Abouelleil A."/>
            <person name="Alvarado L."/>
            <person name="Arachchi H.M."/>
            <person name="Berlin A."/>
            <person name="Brown A."/>
            <person name="Chapman S.B."/>
            <person name="Chen Z."/>
            <person name="Dunbar C."/>
            <person name="Freedman E."/>
            <person name="Gearin G."/>
            <person name="Goldberg J."/>
            <person name="Griggs A."/>
            <person name="Gujja S."/>
            <person name="Heiman D."/>
            <person name="Howarth C."/>
            <person name="Larson L."/>
            <person name="Lui A."/>
            <person name="MacDonald P.J.P."/>
            <person name="Montmayeur A."/>
            <person name="Murphy C."/>
            <person name="Neiman D."/>
            <person name="Pearson M."/>
            <person name="Priest M."/>
            <person name="Roberts A."/>
            <person name="Saif S."/>
            <person name="Shea T."/>
            <person name="Shenoy N."/>
            <person name="Sisk P."/>
            <person name="Stolte C."/>
            <person name="Sykes S."/>
            <person name="Wortman J."/>
            <person name="Nusbaum C."/>
            <person name="Birren B."/>
        </authorList>
    </citation>
    <scope>NUCLEOTIDE SEQUENCE [LARGE SCALE GENOMIC DNA]</scope>
    <source>
        <strain evidence="4 5">ATCC 29453</strain>
    </source>
</reference>
<evidence type="ECO:0000259" key="3">
    <source>
        <dbReference type="Pfam" id="PF14257"/>
    </source>
</evidence>
<dbReference type="HOGENOM" id="CLU_767027_0_0_4"/>
<keyword evidence="2" id="KW-0812">Transmembrane</keyword>
<dbReference type="Pfam" id="PF14257">
    <property type="entry name" value="DUF4349"/>
    <property type="match status" value="1"/>
</dbReference>
<keyword evidence="2" id="KW-1133">Transmembrane helix</keyword>
<feature type="coiled-coil region" evidence="1">
    <location>
        <begin position="184"/>
        <end position="218"/>
    </location>
</feature>